<accession>A0ABR3WVU2</accession>
<feature type="compositionally biased region" description="Polar residues" evidence="1">
    <location>
        <begin position="1"/>
        <end position="15"/>
    </location>
</feature>
<dbReference type="Proteomes" id="UP001583177">
    <property type="component" value="Unassembled WGS sequence"/>
</dbReference>
<feature type="compositionally biased region" description="Low complexity" evidence="1">
    <location>
        <begin position="67"/>
        <end position="83"/>
    </location>
</feature>
<feature type="region of interest" description="Disordered" evidence="1">
    <location>
        <begin position="1"/>
        <end position="26"/>
    </location>
</feature>
<reference evidence="2 3" key="1">
    <citation type="journal article" date="2024" name="IMA Fungus">
        <title>IMA Genome - F19 : A genome assembly and annotation guide to empower mycologists, including annotated draft genome sequences of Ceratocystis pirilliformis, Diaporthe australafricana, Fusarium ophioides, Paecilomyces lecythidis, and Sporothrix stenoceras.</title>
        <authorList>
            <person name="Aylward J."/>
            <person name="Wilson A.M."/>
            <person name="Visagie C.M."/>
            <person name="Spraker J."/>
            <person name="Barnes I."/>
            <person name="Buitendag C."/>
            <person name="Ceriani C."/>
            <person name="Del Mar Angel L."/>
            <person name="du Plessis D."/>
            <person name="Fuchs T."/>
            <person name="Gasser K."/>
            <person name="Kramer D."/>
            <person name="Li W."/>
            <person name="Munsamy K."/>
            <person name="Piso A."/>
            <person name="Price J.L."/>
            <person name="Sonnekus B."/>
            <person name="Thomas C."/>
            <person name="van der Nest A."/>
            <person name="van Dijk A."/>
            <person name="van Heerden A."/>
            <person name="van Vuuren N."/>
            <person name="Yilmaz N."/>
            <person name="Duong T.A."/>
            <person name="van der Merwe N.A."/>
            <person name="Wingfield M.J."/>
            <person name="Wingfield B.D."/>
        </authorList>
    </citation>
    <scope>NUCLEOTIDE SEQUENCE [LARGE SCALE GENOMIC DNA]</scope>
    <source>
        <strain evidence="2 3">CMW 18300</strain>
    </source>
</reference>
<feature type="region of interest" description="Disordered" evidence="1">
    <location>
        <begin position="194"/>
        <end position="218"/>
    </location>
</feature>
<protein>
    <submittedName>
        <fullName evidence="2">Uncharacterized protein</fullName>
    </submittedName>
</protein>
<evidence type="ECO:0000256" key="1">
    <source>
        <dbReference type="SAM" id="MobiDB-lite"/>
    </source>
</evidence>
<evidence type="ECO:0000313" key="2">
    <source>
        <dbReference type="EMBL" id="KAL1867713.1"/>
    </source>
</evidence>
<organism evidence="2 3">
    <name type="scientific">Diaporthe australafricana</name>
    <dbReference type="NCBI Taxonomy" id="127596"/>
    <lineage>
        <taxon>Eukaryota</taxon>
        <taxon>Fungi</taxon>
        <taxon>Dikarya</taxon>
        <taxon>Ascomycota</taxon>
        <taxon>Pezizomycotina</taxon>
        <taxon>Sordariomycetes</taxon>
        <taxon>Sordariomycetidae</taxon>
        <taxon>Diaporthales</taxon>
        <taxon>Diaporthaceae</taxon>
        <taxon>Diaporthe</taxon>
    </lineage>
</organism>
<feature type="region of interest" description="Disordered" evidence="1">
    <location>
        <begin position="130"/>
        <end position="165"/>
    </location>
</feature>
<sequence length="290" mass="31688">MRTTLQAIQEQTPRGPNNLGYPAQQMDPYQDANVTHQQLNFMASNESEDQLTRAAMQISPVHSANASVSSQPEDSQSQPQGQQALEDAHDASPDEEFIESDYLHDEPTHEGDLCDEGVSPVTRVEVQMSGVRVPIRSSENTVQLTQDDDVSASSDSESEDIQERSIRLEDNASLEAVSLAMATRAVVPDQQMPHEAVNGPQAGNPAGLESPTEESSLINDRNRASDLIKALEQQGALAELLEELGYQKPRESDDRDRPVQLVSSVVSDGIQVVCDEPNCGKVFPRPCELK</sequence>
<gene>
    <name evidence="2" type="ORF">Daus18300_006269</name>
</gene>
<comment type="caution">
    <text evidence="2">The sequence shown here is derived from an EMBL/GenBank/DDBJ whole genome shotgun (WGS) entry which is preliminary data.</text>
</comment>
<name>A0ABR3WVU2_9PEZI</name>
<dbReference type="EMBL" id="JAWRVE010000049">
    <property type="protein sequence ID" value="KAL1867713.1"/>
    <property type="molecule type" value="Genomic_DNA"/>
</dbReference>
<feature type="compositionally biased region" description="Acidic residues" evidence="1">
    <location>
        <begin position="146"/>
        <end position="160"/>
    </location>
</feature>
<feature type="region of interest" description="Disordered" evidence="1">
    <location>
        <begin position="61"/>
        <end position="92"/>
    </location>
</feature>
<keyword evidence="3" id="KW-1185">Reference proteome</keyword>
<evidence type="ECO:0000313" key="3">
    <source>
        <dbReference type="Proteomes" id="UP001583177"/>
    </source>
</evidence>
<proteinExistence type="predicted"/>